<dbReference type="PANTHER" id="PTHR11941:SF54">
    <property type="entry name" value="ENOYL-COA HYDRATASE, MITOCHONDRIAL"/>
    <property type="match status" value="1"/>
</dbReference>
<dbReference type="NCBIfam" id="NF004858">
    <property type="entry name" value="PRK06213.1"/>
    <property type="match status" value="1"/>
</dbReference>
<gene>
    <name evidence="1" type="ORF">ENJ42_04785</name>
</gene>
<dbReference type="InterPro" id="IPR029045">
    <property type="entry name" value="ClpP/crotonase-like_dom_sf"/>
</dbReference>
<organism evidence="1">
    <name type="scientific">Hellea balneolensis</name>
    <dbReference type="NCBI Taxonomy" id="287478"/>
    <lineage>
        <taxon>Bacteria</taxon>
        <taxon>Pseudomonadati</taxon>
        <taxon>Pseudomonadota</taxon>
        <taxon>Alphaproteobacteria</taxon>
        <taxon>Maricaulales</taxon>
        <taxon>Robiginitomaculaceae</taxon>
        <taxon>Hellea</taxon>
    </lineage>
</organism>
<dbReference type="PANTHER" id="PTHR11941">
    <property type="entry name" value="ENOYL-COA HYDRATASE-RELATED"/>
    <property type="match status" value="1"/>
</dbReference>
<dbReference type="Gene3D" id="3.90.226.10">
    <property type="entry name" value="2-enoyl-CoA Hydratase, Chain A, domain 1"/>
    <property type="match status" value="1"/>
</dbReference>
<sequence>MNERVTYTLTDGIATIRLCDGKVNAISFEMLAQLNKAFDRAEAAQAVVILCASPGTFCAGFDLKTMLSGLENAMDLTAQGFDFARRLLTFPTPVVCAIGGHAMAMGSYLPLGCDYVVGAEGNYKIGMNEVAIGMAMPYTGIVIAEDRLAKPFVRRAVMNAELFDPQTAKDAGFLHEVIATDCLMECARAHAERLSSLNMTAFAQTKLKSVGPLLRRLEQAVERDKKENFLGGMDQ</sequence>
<accession>A0A7C5LZD3</accession>
<dbReference type="AlphaFoldDB" id="A0A7C5LZD3"/>
<dbReference type="GO" id="GO:0006635">
    <property type="term" value="P:fatty acid beta-oxidation"/>
    <property type="evidence" value="ECO:0007669"/>
    <property type="project" value="TreeGrafter"/>
</dbReference>
<protein>
    <submittedName>
        <fullName evidence="1">Crotonase/enoyl-CoA hydratase family protein</fullName>
    </submittedName>
</protein>
<dbReference type="GO" id="GO:0003824">
    <property type="term" value="F:catalytic activity"/>
    <property type="evidence" value="ECO:0007669"/>
    <property type="project" value="UniProtKB-ARBA"/>
</dbReference>
<name>A0A7C5LZD3_9PROT</name>
<dbReference type="EMBL" id="DRMJ01000239">
    <property type="protein sequence ID" value="HHL42913.1"/>
    <property type="molecule type" value="Genomic_DNA"/>
</dbReference>
<dbReference type="InterPro" id="IPR001753">
    <property type="entry name" value="Enoyl-CoA_hydra/iso"/>
</dbReference>
<dbReference type="Proteomes" id="UP000885830">
    <property type="component" value="Unassembled WGS sequence"/>
</dbReference>
<proteinExistence type="predicted"/>
<evidence type="ECO:0000313" key="1">
    <source>
        <dbReference type="EMBL" id="HHL42913.1"/>
    </source>
</evidence>
<comment type="caution">
    <text evidence="1">The sequence shown here is derived from an EMBL/GenBank/DDBJ whole genome shotgun (WGS) entry which is preliminary data.</text>
</comment>
<dbReference type="Pfam" id="PF00378">
    <property type="entry name" value="ECH_1"/>
    <property type="match status" value="1"/>
</dbReference>
<dbReference type="CDD" id="cd06558">
    <property type="entry name" value="crotonase-like"/>
    <property type="match status" value="1"/>
</dbReference>
<dbReference type="SUPFAM" id="SSF52096">
    <property type="entry name" value="ClpP/crotonase"/>
    <property type="match status" value="1"/>
</dbReference>
<reference evidence="1" key="1">
    <citation type="journal article" date="2020" name="mSystems">
        <title>Genome- and Community-Level Interaction Insights into Carbon Utilization and Element Cycling Functions of Hydrothermarchaeota in Hydrothermal Sediment.</title>
        <authorList>
            <person name="Zhou Z."/>
            <person name="Liu Y."/>
            <person name="Xu W."/>
            <person name="Pan J."/>
            <person name="Luo Z.H."/>
            <person name="Li M."/>
        </authorList>
    </citation>
    <scope>NUCLEOTIDE SEQUENCE [LARGE SCALE GENOMIC DNA]</scope>
    <source>
        <strain evidence="1">HyVt-485</strain>
    </source>
</reference>